<dbReference type="RefSeq" id="WP_124844935.1">
    <property type="nucleotide sequence ID" value="NZ_RQZG01000010.1"/>
</dbReference>
<evidence type="ECO:0000313" key="3">
    <source>
        <dbReference type="Proteomes" id="UP000280819"/>
    </source>
</evidence>
<gene>
    <name evidence="2" type="ORF">EII34_09560</name>
</gene>
<dbReference type="InterPro" id="IPR056726">
    <property type="entry name" value="DUF7824"/>
</dbReference>
<feature type="domain" description="DUF7824" evidence="1">
    <location>
        <begin position="574"/>
        <end position="657"/>
    </location>
</feature>
<dbReference type="AlphaFoldDB" id="A0A3P1T5R6"/>
<protein>
    <recommendedName>
        <fullName evidence="1">DUF7824 domain-containing protein</fullName>
    </recommendedName>
</protein>
<evidence type="ECO:0000259" key="1">
    <source>
        <dbReference type="Pfam" id="PF25148"/>
    </source>
</evidence>
<evidence type="ECO:0000313" key="2">
    <source>
        <dbReference type="EMBL" id="RRD04545.1"/>
    </source>
</evidence>
<dbReference type="Pfam" id="PF25148">
    <property type="entry name" value="DUF7824"/>
    <property type="match status" value="1"/>
</dbReference>
<accession>A0A3P1T5R6</accession>
<dbReference type="Proteomes" id="UP000280819">
    <property type="component" value="Unassembled WGS sequence"/>
</dbReference>
<name>A0A3P1T5R6_9ACTN</name>
<comment type="caution">
    <text evidence="2">The sequence shown here is derived from an EMBL/GenBank/DDBJ whole genome shotgun (WGS) entry which is preliminary data.</text>
</comment>
<sequence length="925" mass="99843">MSGQLVELARRASSSAALAERLQDLSDDEHAALAQQWQQHHRDIQHDLFAVGALTRFAMLAGSFDTEPELLLAALTAKVWRSLARDAAALDHIAGAAASRGQQWCRQLLAAATRGQAEACRFWPLTSRVATAAELPQPDDLGSWLGRFRPPRSGKERALFDHIVADLATLTPGERRSAVTALKKALVSSAHEQWRDPLQGWAVPLMLEIGGTPAQVVRALTVRWSRIGSAPREHLTRQLLTRDDDTVGDFVAAALRSRGVAGQVMLLDPILEARQLPIPDSPAYLGSWLRSCPEPRPGIRWVERFVAACRVPNAFATDGGFPEWMRATFQKFRAAEPVDDDALVVALLGPLERGDRPGAQRSAWQWIVGLQLEAALTAHTDRVIEALSSTDGAVAKQLVTLLLEADTLSDDHLGRIALAVLPRTEQGLRRQVVKALRRLDVPSTDLQDLVTALAEDPDVTTAGLAADLLSRWGAAPAAGATAQAELLGLWRDPARTTPQPSPEFEPDHLVVDAVQWQELLAGLARWPKPIVPQEQAVAALVATAHARGFGALAELDQGGKHADPSPEALRRRLLHPLSTWEADKHHHPDQLSRLLHRRTGELGAHLGQVPCMLSAPSHTRLRISWQVLAERVAQYREAGRAALPTDVAVALGRLERAAIPDDLSRYRLPIADCPHGLDEVLAAWRDTPVTPATLKPLSRPGTSWPTPELTGDEPGGLDLLGVTSVWTAPFRPERDDVVWALALLPNHPSRGAAVQLQQLQRGAPVLDPFLALAEVADPFGPVLAFTALVLAGQSSLREREGLAAALLAAWEEGRLGPDDLTVAWSSPWRDGWPLSAPKITPMLLGIAEAEGLALVWPLLAAMAEEIAARSKIPGTAATILEAVLALLPEVPGPVELPAITALADRRGTSKAVTLARGIAAALKRR</sequence>
<proteinExistence type="predicted"/>
<dbReference type="OrthoDB" id="3245799at2"/>
<organism evidence="2 3">
    <name type="scientific">Arachnia propionica</name>
    <dbReference type="NCBI Taxonomy" id="1750"/>
    <lineage>
        <taxon>Bacteria</taxon>
        <taxon>Bacillati</taxon>
        <taxon>Actinomycetota</taxon>
        <taxon>Actinomycetes</taxon>
        <taxon>Propionibacteriales</taxon>
        <taxon>Propionibacteriaceae</taxon>
        <taxon>Arachnia</taxon>
    </lineage>
</organism>
<reference evidence="2 3" key="1">
    <citation type="submission" date="2018-11" db="EMBL/GenBank/DDBJ databases">
        <title>Genomes From Bacteria Associated with the Canine Oral Cavity: a Test Case for Automated Genome-Based Taxonomic Assignment.</title>
        <authorList>
            <person name="Coil D.A."/>
            <person name="Jospin G."/>
            <person name="Darling A.E."/>
            <person name="Wallis C."/>
            <person name="Davis I.J."/>
            <person name="Harris S."/>
            <person name="Eisen J.A."/>
            <person name="Holcombe L.J."/>
            <person name="O'Flynn C."/>
        </authorList>
    </citation>
    <scope>NUCLEOTIDE SEQUENCE [LARGE SCALE GENOMIC DNA]</scope>
    <source>
        <strain evidence="2 3">OH887_COT-365</strain>
    </source>
</reference>
<dbReference type="EMBL" id="RQZG01000010">
    <property type="protein sequence ID" value="RRD04545.1"/>
    <property type="molecule type" value="Genomic_DNA"/>
</dbReference>